<dbReference type="AlphaFoldDB" id="A0A7C3A9N4"/>
<proteinExistence type="predicted"/>
<evidence type="ECO:0000313" key="1">
    <source>
        <dbReference type="EMBL" id="HEX69833.1"/>
    </source>
</evidence>
<gene>
    <name evidence="1" type="ORF">ENP13_01120</name>
</gene>
<comment type="caution">
    <text evidence="1">The sequence shown here is derived from an EMBL/GenBank/DDBJ whole genome shotgun (WGS) entry which is preliminary data.</text>
</comment>
<sequence>MSQVTITRYLAFLIPTKARLVNILFFGYVPVVIERQAPLALTLVLTDHSRIGVERVCEAKGLRRLDRFNGFIEGTEVQLAKYVTPTAFHHQPFLRPLYSEFTFAMEEDATSSNSSSR</sequence>
<protein>
    <submittedName>
        <fullName evidence="1">Uncharacterized protein</fullName>
    </submittedName>
</protein>
<dbReference type="EMBL" id="DSID01000090">
    <property type="protein sequence ID" value="HEX69833.1"/>
    <property type="molecule type" value="Genomic_DNA"/>
</dbReference>
<reference evidence="1" key="1">
    <citation type="journal article" date="2020" name="mSystems">
        <title>Genome- and Community-Level Interaction Insights into Carbon Utilization and Element Cycling Functions of Hydrothermarchaeota in Hydrothermal Sediment.</title>
        <authorList>
            <person name="Zhou Z."/>
            <person name="Liu Y."/>
            <person name="Xu W."/>
            <person name="Pan J."/>
            <person name="Luo Z.H."/>
            <person name="Li M."/>
        </authorList>
    </citation>
    <scope>NUCLEOTIDE SEQUENCE [LARGE SCALE GENOMIC DNA]</scope>
    <source>
        <strain evidence="1">SpSt-192</strain>
    </source>
</reference>
<accession>A0A7C3A9N4</accession>
<organism evidence="1">
    <name type="scientific">Thermorudis sp</name>
    <dbReference type="NCBI Taxonomy" id="1969470"/>
    <lineage>
        <taxon>Bacteria</taxon>
        <taxon>Pseudomonadati</taxon>
        <taxon>Thermomicrobiota</taxon>
        <taxon>Thermomicrobia</taxon>
        <taxon>Thermomicrobia incertae sedis</taxon>
        <taxon>Thermorudis</taxon>
    </lineage>
</organism>
<name>A0A7C3A9N4_9BACT</name>